<reference evidence="2" key="2">
    <citation type="journal article" date="2023" name="IMA Fungus">
        <title>Comparative genomic study of the Penicillium genus elucidates a diverse pangenome and 15 lateral gene transfer events.</title>
        <authorList>
            <person name="Petersen C."/>
            <person name="Sorensen T."/>
            <person name="Nielsen M.R."/>
            <person name="Sondergaard T.E."/>
            <person name="Sorensen J.L."/>
            <person name="Fitzpatrick D.A."/>
            <person name="Frisvad J.C."/>
            <person name="Nielsen K.L."/>
        </authorList>
    </citation>
    <scope>NUCLEOTIDE SEQUENCE</scope>
    <source>
        <strain evidence="2">IBT 29495</strain>
    </source>
</reference>
<reference evidence="2" key="1">
    <citation type="submission" date="2022-12" db="EMBL/GenBank/DDBJ databases">
        <authorList>
            <person name="Petersen C."/>
        </authorList>
    </citation>
    <scope>NUCLEOTIDE SEQUENCE</scope>
    <source>
        <strain evidence="2">IBT 29495</strain>
    </source>
</reference>
<dbReference type="Proteomes" id="UP001149954">
    <property type="component" value="Unassembled WGS sequence"/>
</dbReference>
<feature type="non-terminal residue" evidence="2">
    <location>
        <position position="1"/>
    </location>
</feature>
<gene>
    <name evidence="2" type="ORF">N7463_001552</name>
</gene>
<dbReference type="AlphaFoldDB" id="A0A9X0CC72"/>
<evidence type="ECO:0000256" key="1">
    <source>
        <dbReference type="SAM" id="MobiDB-lite"/>
    </source>
</evidence>
<organism evidence="2 3">
    <name type="scientific">Penicillium fimorum</name>
    <dbReference type="NCBI Taxonomy" id="1882269"/>
    <lineage>
        <taxon>Eukaryota</taxon>
        <taxon>Fungi</taxon>
        <taxon>Dikarya</taxon>
        <taxon>Ascomycota</taxon>
        <taxon>Pezizomycotina</taxon>
        <taxon>Eurotiomycetes</taxon>
        <taxon>Eurotiomycetidae</taxon>
        <taxon>Eurotiales</taxon>
        <taxon>Aspergillaceae</taxon>
        <taxon>Penicillium</taxon>
    </lineage>
</organism>
<dbReference type="OrthoDB" id="5979581at2759"/>
<name>A0A9X0CC72_9EURO</name>
<evidence type="ECO:0000313" key="3">
    <source>
        <dbReference type="Proteomes" id="UP001149954"/>
    </source>
</evidence>
<keyword evidence="3" id="KW-1185">Reference proteome</keyword>
<comment type="caution">
    <text evidence="2">The sequence shown here is derived from an EMBL/GenBank/DDBJ whole genome shotgun (WGS) entry which is preliminary data.</text>
</comment>
<feature type="region of interest" description="Disordered" evidence="1">
    <location>
        <begin position="1"/>
        <end position="25"/>
    </location>
</feature>
<proteinExistence type="predicted"/>
<dbReference type="EMBL" id="JAPWDS010000001">
    <property type="protein sequence ID" value="KAJ5521099.1"/>
    <property type="molecule type" value="Genomic_DNA"/>
</dbReference>
<feature type="compositionally biased region" description="Basic residues" evidence="1">
    <location>
        <begin position="1"/>
        <end position="11"/>
    </location>
</feature>
<evidence type="ECO:0000313" key="2">
    <source>
        <dbReference type="EMBL" id="KAJ5521099.1"/>
    </source>
</evidence>
<protein>
    <submittedName>
        <fullName evidence="2">Uncharacterized protein</fullName>
    </submittedName>
</protein>
<sequence>MNKTRIKIGKKRGSEPDESSEVQNGIWGHPRARRCDETILLDLPGLNLITRPLYHTYLKRRNLNYPLETQTLDEEEELDPEEFVEPWHRYDEEDNKYVLYPIHLGEVLNEAQIQDKIIKT</sequence>
<accession>A0A9X0CC72</accession>